<keyword evidence="3" id="KW-1003">Cell membrane</keyword>
<sequence>MSAILASGVVVLITHALEAVTGFGCAVLAMPFVSALLGVKTAVKVITILAWLLALYLAVRNYRRIDFKQYAIITGCMLAGLPVGMYLFRSQDTSVLSIILAVFIVLVSVSQLYRLLHKGEQAELPQGGRALFYYLLLVLGGIVHGMFSSGGPLVVLYATRALPDKGSFRATLCLLWTTLNTIIIATYLTEGSLDQGTVNTTALLIPFVAAGVIIGERVHDKVDERKFSLIVFSMLLLTGIFMLAFTR</sequence>
<dbReference type="PANTHER" id="PTHR30269:SF37">
    <property type="entry name" value="MEMBRANE TRANSPORTER PROTEIN"/>
    <property type="match status" value="1"/>
</dbReference>
<dbReference type="GO" id="GO:0005886">
    <property type="term" value="C:plasma membrane"/>
    <property type="evidence" value="ECO:0007669"/>
    <property type="project" value="UniProtKB-SubCell"/>
</dbReference>
<dbReference type="EMBL" id="VSSQ01001917">
    <property type="protein sequence ID" value="MPM12066.1"/>
    <property type="molecule type" value="Genomic_DNA"/>
</dbReference>
<evidence type="ECO:0000256" key="5">
    <source>
        <dbReference type="ARBA" id="ARBA00022989"/>
    </source>
</evidence>
<keyword evidence="2" id="KW-0813">Transport</keyword>
<evidence type="ECO:0000256" key="3">
    <source>
        <dbReference type="ARBA" id="ARBA00022475"/>
    </source>
</evidence>
<gene>
    <name evidence="8" type="ORF">SDC9_58417</name>
</gene>
<evidence type="ECO:0000256" key="7">
    <source>
        <dbReference type="SAM" id="Phobius"/>
    </source>
</evidence>
<evidence type="ECO:0000256" key="1">
    <source>
        <dbReference type="ARBA" id="ARBA00004651"/>
    </source>
</evidence>
<keyword evidence="4 7" id="KW-0812">Transmembrane</keyword>
<dbReference type="InterPro" id="IPR002781">
    <property type="entry name" value="TM_pro_TauE-like"/>
</dbReference>
<evidence type="ECO:0008006" key="9">
    <source>
        <dbReference type="Google" id="ProtNLM"/>
    </source>
</evidence>
<dbReference type="PANTHER" id="PTHR30269">
    <property type="entry name" value="TRANSMEMBRANE PROTEIN YFCA"/>
    <property type="match status" value="1"/>
</dbReference>
<name>A0A644X7B0_9ZZZZ</name>
<evidence type="ECO:0000256" key="6">
    <source>
        <dbReference type="ARBA" id="ARBA00023136"/>
    </source>
</evidence>
<feature type="transmembrane region" description="Helical" evidence="7">
    <location>
        <begin position="167"/>
        <end position="189"/>
    </location>
</feature>
<comment type="caution">
    <text evidence="8">The sequence shown here is derived from an EMBL/GenBank/DDBJ whole genome shotgun (WGS) entry which is preliminary data.</text>
</comment>
<evidence type="ECO:0000256" key="2">
    <source>
        <dbReference type="ARBA" id="ARBA00022448"/>
    </source>
</evidence>
<evidence type="ECO:0000313" key="8">
    <source>
        <dbReference type="EMBL" id="MPM12066.1"/>
    </source>
</evidence>
<feature type="transmembrane region" description="Helical" evidence="7">
    <location>
        <begin position="196"/>
        <end position="215"/>
    </location>
</feature>
<feature type="transmembrane region" description="Helical" evidence="7">
    <location>
        <begin position="70"/>
        <end position="88"/>
    </location>
</feature>
<feature type="transmembrane region" description="Helical" evidence="7">
    <location>
        <begin position="128"/>
        <end position="147"/>
    </location>
</feature>
<feature type="transmembrane region" description="Helical" evidence="7">
    <location>
        <begin position="227"/>
        <end position="245"/>
    </location>
</feature>
<dbReference type="AlphaFoldDB" id="A0A644X7B0"/>
<feature type="transmembrane region" description="Helical" evidence="7">
    <location>
        <begin position="35"/>
        <end position="58"/>
    </location>
</feature>
<proteinExistence type="predicted"/>
<reference evidence="8" key="1">
    <citation type="submission" date="2019-08" db="EMBL/GenBank/DDBJ databases">
        <authorList>
            <person name="Kucharzyk K."/>
            <person name="Murdoch R.W."/>
            <person name="Higgins S."/>
            <person name="Loffler F."/>
        </authorList>
    </citation>
    <scope>NUCLEOTIDE SEQUENCE</scope>
</reference>
<comment type="subcellular location">
    <subcellularLocation>
        <location evidence="1">Cell membrane</location>
        <topology evidence="1">Multi-pass membrane protein</topology>
    </subcellularLocation>
</comment>
<dbReference type="InterPro" id="IPR052017">
    <property type="entry name" value="TSUP"/>
</dbReference>
<evidence type="ECO:0000256" key="4">
    <source>
        <dbReference type="ARBA" id="ARBA00022692"/>
    </source>
</evidence>
<organism evidence="8">
    <name type="scientific">bioreactor metagenome</name>
    <dbReference type="NCBI Taxonomy" id="1076179"/>
    <lineage>
        <taxon>unclassified sequences</taxon>
        <taxon>metagenomes</taxon>
        <taxon>ecological metagenomes</taxon>
    </lineage>
</organism>
<dbReference type="Pfam" id="PF01925">
    <property type="entry name" value="TauE"/>
    <property type="match status" value="1"/>
</dbReference>
<keyword evidence="6 7" id="KW-0472">Membrane</keyword>
<accession>A0A644X7B0</accession>
<feature type="transmembrane region" description="Helical" evidence="7">
    <location>
        <begin position="94"/>
        <end position="116"/>
    </location>
</feature>
<keyword evidence="5 7" id="KW-1133">Transmembrane helix</keyword>
<protein>
    <recommendedName>
        <fullName evidence="9">Membrane transporter protein</fullName>
    </recommendedName>
</protein>